<proteinExistence type="predicted"/>
<evidence type="ECO:0000313" key="3">
    <source>
        <dbReference type="Proteomes" id="UP001341281"/>
    </source>
</evidence>
<evidence type="ECO:0000313" key="2">
    <source>
        <dbReference type="EMBL" id="WVZ90452.1"/>
    </source>
</evidence>
<evidence type="ECO:0000256" key="1">
    <source>
        <dbReference type="SAM" id="MobiDB-lite"/>
    </source>
</evidence>
<feature type="region of interest" description="Disordered" evidence="1">
    <location>
        <begin position="32"/>
        <end position="62"/>
    </location>
</feature>
<accession>A0AAQ3UI85</accession>
<organism evidence="2 3">
    <name type="scientific">Paspalum notatum var. saurae</name>
    <dbReference type="NCBI Taxonomy" id="547442"/>
    <lineage>
        <taxon>Eukaryota</taxon>
        <taxon>Viridiplantae</taxon>
        <taxon>Streptophyta</taxon>
        <taxon>Embryophyta</taxon>
        <taxon>Tracheophyta</taxon>
        <taxon>Spermatophyta</taxon>
        <taxon>Magnoliopsida</taxon>
        <taxon>Liliopsida</taxon>
        <taxon>Poales</taxon>
        <taxon>Poaceae</taxon>
        <taxon>PACMAD clade</taxon>
        <taxon>Panicoideae</taxon>
        <taxon>Andropogonodae</taxon>
        <taxon>Paspaleae</taxon>
        <taxon>Paspalinae</taxon>
        <taxon>Paspalum</taxon>
    </lineage>
</organism>
<dbReference type="EMBL" id="CP144752">
    <property type="protein sequence ID" value="WVZ90452.1"/>
    <property type="molecule type" value="Genomic_DNA"/>
</dbReference>
<reference evidence="2 3" key="1">
    <citation type="submission" date="2024-02" db="EMBL/GenBank/DDBJ databases">
        <title>High-quality chromosome-scale genome assembly of Pensacola bahiagrass (Paspalum notatum Flugge var. saurae).</title>
        <authorList>
            <person name="Vega J.M."/>
            <person name="Podio M."/>
            <person name="Orjuela J."/>
            <person name="Siena L.A."/>
            <person name="Pessino S.C."/>
            <person name="Combes M.C."/>
            <person name="Mariac C."/>
            <person name="Albertini E."/>
            <person name="Pupilli F."/>
            <person name="Ortiz J.P.A."/>
            <person name="Leblanc O."/>
        </authorList>
    </citation>
    <scope>NUCLEOTIDE SEQUENCE [LARGE SCALE GENOMIC DNA]</scope>
    <source>
        <strain evidence="2">R1</strain>
        <tissue evidence="2">Leaf</tissue>
    </source>
</reference>
<name>A0AAQ3UI85_PASNO</name>
<gene>
    <name evidence="2" type="ORF">U9M48_036753</name>
</gene>
<dbReference type="Proteomes" id="UP001341281">
    <property type="component" value="Chromosome 08"/>
</dbReference>
<dbReference type="AlphaFoldDB" id="A0AAQ3UI85"/>
<sequence>MDATGEADGRGARELVERCRGAQAEVGDQVIHSRINGGRGGGQGRRGEEAHVGDELGERGRE</sequence>
<protein>
    <submittedName>
        <fullName evidence="2">Uncharacterized protein</fullName>
    </submittedName>
</protein>
<feature type="compositionally biased region" description="Basic and acidic residues" evidence="1">
    <location>
        <begin position="45"/>
        <end position="62"/>
    </location>
</feature>
<keyword evidence="3" id="KW-1185">Reference proteome</keyword>